<keyword evidence="2" id="KW-1185">Reference proteome</keyword>
<comment type="caution">
    <text evidence="1">The sequence shown here is derived from an EMBL/GenBank/DDBJ whole genome shotgun (WGS) entry which is preliminary data.</text>
</comment>
<dbReference type="Proteomes" id="UP000242188">
    <property type="component" value="Unassembled WGS sequence"/>
</dbReference>
<dbReference type="EMBL" id="NEDP02005120">
    <property type="protein sequence ID" value="OWF43344.1"/>
    <property type="molecule type" value="Genomic_DNA"/>
</dbReference>
<proteinExistence type="predicted"/>
<dbReference type="OrthoDB" id="2121828at2759"/>
<dbReference type="AlphaFoldDB" id="A0A210Q3M4"/>
<name>A0A210Q3M4_MIZYE</name>
<sequence>MERSQECDDFLNLDNEAKVSSLILLVLITIHLGLSEHAIIPHHPSTPTCSMSSHMTCDYDFQAEYFYTLTKACQNCTNNVTDCYRPGYISAGGNMYPKRFCG</sequence>
<protein>
    <submittedName>
        <fullName evidence="1">Uncharacterized protein</fullName>
    </submittedName>
</protein>
<gene>
    <name evidence="1" type="ORF">KP79_PYT12658</name>
</gene>
<accession>A0A210Q3M4</accession>
<reference evidence="1 2" key="1">
    <citation type="journal article" date="2017" name="Nat. Ecol. Evol.">
        <title>Scallop genome provides insights into evolution of bilaterian karyotype and development.</title>
        <authorList>
            <person name="Wang S."/>
            <person name="Zhang J."/>
            <person name="Jiao W."/>
            <person name="Li J."/>
            <person name="Xun X."/>
            <person name="Sun Y."/>
            <person name="Guo X."/>
            <person name="Huan P."/>
            <person name="Dong B."/>
            <person name="Zhang L."/>
            <person name="Hu X."/>
            <person name="Sun X."/>
            <person name="Wang J."/>
            <person name="Zhao C."/>
            <person name="Wang Y."/>
            <person name="Wang D."/>
            <person name="Huang X."/>
            <person name="Wang R."/>
            <person name="Lv J."/>
            <person name="Li Y."/>
            <person name="Zhang Z."/>
            <person name="Liu B."/>
            <person name="Lu W."/>
            <person name="Hui Y."/>
            <person name="Liang J."/>
            <person name="Zhou Z."/>
            <person name="Hou R."/>
            <person name="Li X."/>
            <person name="Liu Y."/>
            <person name="Li H."/>
            <person name="Ning X."/>
            <person name="Lin Y."/>
            <person name="Zhao L."/>
            <person name="Xing Q."/>
            <person name="Dou J."/>
            <person name="Li Y."/>
            <person name="Mao J."/>
            <person name="Guo H."/>
            <person name="Dou H."/>
            <person name="Li T."/>
            <person name="Mu C."/>
            <person name="Jiang W."/>
            <person name="Fu Q."/>
            <person name="Fu X."/>
            <person name="Miao Y."/>
            <person name="Liu J."/>
            <person name="Yu Q."/>
            <person name="Li R."/>
            <person name="Liao H."/>
            <person name="Li X."/>
            <person name="Kong Y."/>
            <person name="Jiang Z."/>
            <person name="Chourrout D."/>
            <person name="Li R."/>
            <person name="Bao Z."/>
        </authorList>
    </citation>
    <scope>NUCLEOTIDE SEQUENCE [LARGE SCALE GENOMIC DNA]</scope>
    <source>
        <strain evidence="1 2">PY_sf001</strain>
    </source>
</reference>
<evidence type="ECO:0000313" key="2">
    <source>
        <dbReference type="Proteomes" id="UP000242188"/>
    </source>
</evidence>
<evidence type="ECO:0000313" key="1">
    <source>
        <dbReference type="EMBL" id="OWF43344.1"/>
    </source>
</evidence>
<organism evidence="1 2">
    <name type="scientific">Mizuhopecten yessoensis</name>
    <name type="common">Japanese scallop</name>
    <name type="synonym">Patinopecten yessoensis</name>
    <dbReference type="NCBI Taxonomy" id="6573"/>
    <lineage>
        <taxon>Eukaryota</taxon>
        <taxon>Metazoa</taxon>
        <taxon>Spiralia</taxon>
        <taxon>Lophotrochozoa</taxon>
        <taxon>Mollusca</taxon>
        <taxon>Bivalvia</taxon>
        <taxon>Autobranchia</taxon>
        <taxon>Pteriomorphia</taxon>
        <taxon>Pectinida</taxon>
        <taxon>Pectinoidea</taxon>
        <taxon>Pectinidae</taxon>
        <taxon>Mizuhopecten</taxon>
    </lineage>
</organism>